<dbReference type="InParanoid" id="S7W8Q1"/>
<evidence type="ECO:0000313" key="3">
    <source>
        <dbReference type="Proteomes" id="UP000014978"/>
    </source>
</evidence>
<dbReference type="OMA" id="AKESICK"/>
<dbReference type="Proteomes" id="UP000014978">
    <property type="component" value="Unassembled WGS sequence"/>
</dbReference>
<gene>
    <name evidence="2" type="ORF">SLOPH_839</name>
</gene>
<name>S7W8Q1_SPRLO</name>
<organism evidence="2 3">
    <name type="scientific">Spraguea lophii (strain 42_110)</name>
    <name type="common">Microsporidian parasite</name>
    <dbReference type="NCBI Taxonomy" id="1358809"/>
    <lineage>
        <taxon>Eukaryota</taxon>
        <taxon>Fungi</taxon>
        <taxon>Fungi incertae sedis</taxon>
        <taxon>Microsporidia</taxon>
        <taxon>Spragueidae</taxon>
        <taxon>Spraguea</taxon>
    </lineage>
</organism>
<keyword evidence="3" id="KW-1185">Reference proteome</keyword>
<reference evidence="3" key="1">
    <citation type="journal article" date="2013" name="PLoS Genet.">
        <title>The genome of Spraguea lophii and the basis of host-microsporidian interactions.</title>
        <authorList>
            <person name="Campbell S.E."/>
            <person name="Williams T.A."/>
            <person name="Yousuf A."/>
            <person name="Soanes D.M."/>
            <person name="Paszkiewicz K.H."/>
            <person name="Williams B.A.P."/>
        </authorList>
    </citation>
    <scope>NUCLEOTIDE SEQUENCE [LARGE SCALE GENOMIC DNA]</scope>
    <source>
        <strain evidence="3">42_110</strain>
    </source>
</reference>
<dbReference type="HOGENOM" id="CLU_278014_0_0_1"/>
<comment type="caution">
    <text evidence="2">The sequence shown here is derived from an EMBL/GenBank/DDBJ whole genome shotgun (WGS) entry which is preliminary data.</text>
</comment>
<evidence type="ECO:0000313" key="2">
    <source>
        <dbReference type="EMBL" id="EPR79255.1"/>
    </source>
</evidence>
<keyword evidence="1" id="KW-0175">Coiled coil</keyword>
<dbReference type="STRING" id="1358809.S7W8Q1"/>
<feature type="coiled-coil region" evidence="1">
    <location>
        <begin position="18"/>
        <end position="55"/>
    </location>
</feature>
<sequence>MQSGSRESLNENFWEEDLDSIETINNDQNINVEDLEVESELQKEYEEEVENEIQKEYEEEEVLSSLPEADMFDEEDNGENLFYSNLSNTMVNDEEMCNTKDIDGLDTEECLDGSQNIDNYEEDIKDLDTKECLDEIQNNGNYEEDRVGDIKDYENSGKSDILKDNDINVNDHVDNEKEIEHNKEENDSNSHFLMNNKDIVYNSENNEIVEREIAEKLKNDNIEQCMEDEIAKDIFVEESIEDEKVYNENLIKIDKKEYDKIFEEKYTEIEAVIQNDYNEQITIPLKEEKCNDIKYITDTLEETNEINHDNNEIEEIDFEFDDDEEELSIFSSLSTDISEKTGNIQTNIETREEIIDEDNLDKTEQVVDIINKNENELSAEVEINEEYEYQPGPESNSYIDIEQEIKELSIKMKESDEPDDLPDNESNELPESFFENNENFFDLLKTNEFNIKECITDKNEDDGILETPVKQNKIRKNEQVQTSKKEKIQENTTLEEQINDAPLNYTHTNTDTINTITSINTEIKTEDKQKNVIEEKPKKIQTRKIYRHPTKSVTQKTTETITETKISCDSKTNEDRDKIGVNSSPIDIKKKETVISLNKPKTVYKPILKKREITKTPFKRTIEKEPETKKLYFFGKGLHDSDKIKENMKPKVSSRIVFINGKLLEFKPTIQKRYDINKKEEKEKRIYVTNIYKIKINKEENPFINRNIKELLEAKESICKKDFEFLLQNNILNTDNHIDNTTVNDIMKIYFTDKQLAIKQAVDKNYWSIAFLLSGNESYNNTIKLYIEKLLKDECKIFFDKEYKISQDKNQIIKIHDILKYAYKNEYEYILDELLKNNKDILLQYEILVFYYKFYNVNKFNEYLHIFRFNFTIVKLTIQYFKNLNILPLKKNYYNFLKEFGTKDEIDKFYSENKSELKEKKSWNIQGWKGLVEKGFMKMVGLEDEEYKYDETPSEINNKALISESTEEQVIEKVNKLNIKESKEVKSRKLYQNKQYSQSYADIFSAETVQEEFKDDTDIFINSYEKEKKEVKKEEQKSSSLFNIFNFFKSKKEKKVKIEVKEAEYVYDKITKKWIDKNEKTESKPKENVEKIKKALPTIGDKKTQATIKKDGSLSSRYAFKSTNKEKNINNLIPQMKKQ</sequence>
<accession>S7W8Q1</accession>
<dbReference type="AlphaFoldDB" id="S7W8Q1"/>
<protein>
    <submittedName>
        <fullName evidence="2">Uncharacterized protein</fullName>
    </submittedName>
</protein>
<evidence type="ECO:0000256" key="1">
    <source>
        <dbReference type="SAM" id="Coils"/>
    </source>
</evidence>
<dbReference type="EMBL" id="ATCN01000327">
    <property type="protein sequence ID" value="EPR79255.1"/>
    <property type="molecule type" value="Genomic_DNA"/>
</dbReference>
<proteinExistence type="predicted"/>
<dbReference type="VEuPathDB" id="MicrosporidiaDB:SLOPH_839"/>